<keyword evidence="3" id="KW-1185">Reference proteome</keyword>
<evidence type="ECO:0000259" key="1">
    <source>
        <dbReference type="PROSITE" id="PS50948"/>
    </source>
</evidence>
<feature type="domain" description="Apple" evidence="1">
    <location>
        <begin position="88"/>
        <end position="162"/>
    </location>
</feature>
<dbReference type="InterPro" id="IPR008979">
    <property type="entry name" value="Galactose-bd-like_sf"/>
</dbReference>
<protein>
    <recommendedName>
        <fullName evidence="1">Apple domain-containing protein</fullName>
    </recommendedName>
</protein>
<dbReference type="Gene3D" id="2.60.120.260">
    <property type="entry name" value="Galactose-binding domain-like"/>
    <property type="match status" value="1"/>
</dbReference>
<evidence type="ECO:0000313" key="3">
    <source>
        <dbReference type="Proteomes" id="UP000777438"/>
    </source>
</evidence>
<dbReference type="Proteomes" id="UP000777438">
    <property type="component" value="Unassembled WGS sequence"/>
</dbReference>
<name>A0A9P9AKA2_9HYPO</name>
<dbReference type="OrthoDB" id="5048388at2759"/>
<comment type="caution">
    <text evidence="2">The sequence shown here is derived from an EMBL/GenBank/DDBJ whole genome shotgun (WGS) entry which is preliminary data.</text>
</comment>
<dbReference type="Pfam" id="PF00024">
    <property type="entry name" value="PAN_1"/>
    <property type="match status" value="1"/>
</dbReference>
<organism evidence="2 3">
    <name type="scientific">Thelonectria olida</name>
    <dbReference type="NCBI Taxonomy" id="1576542"/>
    <lineage>
        <taxon>Eukaryota</taxon>
        <taxon>Fungi</taxon>
        <taxon>Dikarya</taxon>
        <taxon>Ascomycota</taxon>
        <taxon>Pezizomycotina</taxon>
        <taxon>Sordariomycetes</taxon>
        <taxon>Hypocreomycetidae</taxon>
        <taxon>Hypocreales</taxon>
        <taxon>Nectriaceae</taxon>
        <taxon>Thelonectria</taxon>
    </lineage>
</organism>
<dbReference type="PROSITE" id="PS50948">
    <property type="entry name" value="PAN"/>
    <property type="match status" value="1"/>
</dbReference>
<dbReference type="InterPro" id="IPR003609">
    <property type="entry name" value="Pan_app"/>
</dbReference>
<accession>A0A9P9AKA2</accession>
<dbReference type="AlphaFoldDB" id="A0A9P9AKA2"/>
<evidence type="ECO:0000313" key="2">
    <source>
        <dbReference type="EMBL" id="KAH6877094.1"/>
    </source>
</evidence>
<gene>
    <name evidence="2" type="ORF">B0T10DRAFT_610079</name>
</gene>
<dbReference type="EMBL" id="JAGPYM010000031">
    <property type="protein sequence ID" value="KAH6877094.1"/>
    <property type="molecule type" value="Genomic_DNA"/>
</dbReference>
<dbReference type="SUPFAM" id="SSF49785">
    <property type="entry name" value="Galactose-binding domain-like"/>
    <property type="match status" value="1"/>
</dbReference>
<proteinExistence type="predicted"/>
<sequence>MMRNGIPHEFRYIVRAGCRPSLLADALGNKHQHFFSFSHLLCLISQKLTMPSKSFTLLALTAFAGIVTAGTAPFTCSKQMPGPDGTACAKSGFLSGEEGKLFAVERLSLEECAAYCAANEGCQTISYRDSRGGRCTMYGKALGDLNWFDDTYSWDVWYEMGCFGCSNNALFDINFNAVESLDDWSMTTETDDTFFFDTQSVDGRKVFRVLEATDSGSARIFYSANFPLEPGATYRLGFQVKTNKPGETDLGKLELFVAAHDELIFEYSPEEGSKAGQVGDWGVYTPEFTVHPVDAGQGSFELSITAGGQQLDWFFSYIYLQKV</sequence>
<reference evidence="2 3" key="1">
    <citation type="journal article" date="2021" name="Nat. Commun.">
        <title>Genetic determinants of endophytism in the Arabidopsis root mycobiome.</title>
        <authorList>
            <person name="Mesny F."/>
            <person name="Miyauchi S."/>
            <person name="Thiergart T."/>
            <person name="Pickel B."/>
            <person name="Atanasova L."/>
            <person name="Karlsson M."/>
            <person name="Huettel B."/>
            <person name="Barry K.W."/>
            <person name="Haridas S."/>
            <person name="Chen C."/>
            <person name="Bauer D."/>
            <person name="Andreopoulos W."/>
            <person name="Pangilinan J."/>
            <person name="LaButti K."/>
            <person name="Riley R."/>
            <person name="Lipzen A."/>
            <person name="Clum A."/>
            <person name="Drula E."/>
            <person name="Henrissat B."/>
            <person name="Kohler A."/>
            <person name="Grigoriev I.V."/>
            <person name="Martin F.M."/>
            <person name="Hacquard S."/>
        </authorList>
    </citation>
    <scope>NUCLEOTIDE SEQUENCE [LARGE SCALE GENOMIC DNA]</scope>
    <source>
        <strain evidence="2 3">MPI-CAGE-CH-0241</strain>
    </source>
</reference>